<feature type="region of interest" description="Disordered" evidence="8">
    <location>
        <begin position="351"/>
        <end position="383"/>
    </location>
</feature>
<dbReference type="FunFam" id="3.30.160.60:FF:000110">
    <property type="entry name" value="Zinc finger protein-like"/>
    <property type="match status" value="1"/>
</dbReference>
<accession>A0AAD9L3M1</accession>
<sequence>MSEFKDRRLLTTLLKESILQLCKISVGLVGNYEIDGIICISRSEADDEHIVVKVHEHISKDGISNRASHDHPSLYTQSESRSEREYVVPRKNSHEDLDLRCVSSSSNSHKRWMNSRQNERNHTRCVSGEASRFGRYTSSHVQRVGSVSPERQSEHSVVASNGSAQLARLHHNVYTENRTVFPESVPQDCGIGHCSYPISSESRHLPLQAESVKLGRKRAGSCDVNVSGNKKRMQRADADFSEEVASDGSQMCDDTEDFKHTLAAAGLSEMLDCTDVAIKKEDDTLDDCETVTSTAPPAGQSNTPTHSVVMPTCSVAGYDIVLSSQDVNSVPAVVSTNGIVQPVNSQDVQTFNQSSLDTENGPSDGAAVLPPKEGDDTSYMSTSSKHSCAQCRSSFPSREELTDHFSVCHTCTMTHYCDRCHQGFSDEQAYTTHDCCSELEIHTDTANCNQVSTSPGTASDDTDGCQLSVTDNVTHSSSKREQTVNDPPTFASGAGDSCNTMVPELSYNAAMHTDEPPTTSAANRTDTEGQHEAGDRSFPETLSGSEGDYTRQVEQNIDANNGGDFRCSVCQLQCYSYTSLETHSLREHKRYTCPHCSKSFTQTSSRNRHMYTHGCRQPFACLHCSARFTRADTLRKHYARHHQMTAMPAWLSMNISTRCDAPGTVERGQSLDSVTLESAWPADVNRDILGYQTYLATRNSAEMIEISDEGE</sequence>
<dbReference type="InterPro" id="IPR013087">
    <property type="entry name" value="Znf_C2H2_type"/>
</dbReference>
<feature type="domain" description="C2H2-type" evidence="9">
    <location>
        <begin position="591"/>
        <end position="618"/>
    </location>
</feature>
<dbReference type="PROSITE" id="PS50157">
    <property type="entry name" value="ZINC_FINGER_C2H2_2"/>
    <property type="match status" value="3"/>
</dbReference>
<feature type="compositionally biased region" description="Polar residues" evidence="8">
    <location>
        <begin position="351"/>
        <end position="361"/>
    </location>
</feature>
<protein>
    <recommendedName>
        <fullName evidence="9">C2H2-type domain-containing protein</fullName>
    </recommendedName>
</protein>
<reference evidence="10" key="1">
    <citation type="journal article" date="2023" name="Mol. Biol. Evol.">
        <title>Third-Generation Sequencing Reveals the Adaptive Role of the Epigenome in Three Deep-Sea Polychaetes.</title>
        <authorList>
            <person name="Perez M."/>
            <person name="Aroh O."/>
            <person name="Sun Y."/>
            <person name="Lan Y."/>
            <person name="Juniper S.K."/>
            <person name="Young C.R."/>
            <person name="Angers B."/>
            <person name="Qian P.Y."/>
        </authorList>
    </citation>
    <scope>NUCLEOTIDE SEQUENCE</scope>
    <source>
        <strain evidence="10">R07B-5</strain>
    </source>
</reference>
<dbReference type="PANTHER" id="PTHR24394">
    <property type="entry name" value="ZINC FINGER PROTEIN"/>
    <property type="match status" value="1"/>
</dbReference>
<keyword evidence="3" id="KW-0677">Repeat</keyword>
<dbReference type="Proteomes" id="UP001209878">
    <property type="component" value="Unassembled WGS sequence"/>
</dbReference>
<evidence type="ECO:0000256" key="1">
    <source>
        <dbReference type="ARBA" id="ARBA00004123"/>
    </source>
</evidence>
<comment type="subcellular location">
    <subcellularLocation>
        <location evidence="1">Nucleus</location>
    </subcellularLocation>
</comment>
<evidence type="ECO:0000256" key="5">
    <source>
        <dbReference type="ARBA" id="ARBA00022833"/>
    </source>
</evidence>
<feature type="domain" description="C2H2-type" evidence="9">
    <location>
        <begin position="386"/>
        <end position="410"/>
    </location>
</feature>
<dbReference type="GO" id="GO:0000981">
    <property type="term" value="F:DNA-binding transcription factor activity, RNA polymerase II-specific"/>
    <property type="evidence" value="ECO:0007669"/>
    <property type="project" value="TreeGrafter"/>
</dbReference>
<evidence type="ECO:0000256" key="4">
    <source>
        <dbReference type="ARBA" id="ARBA00022771"/>
    </source>
</evidence>
<feature type="region of interest" description="Disordered" evidence="8">
    <location>
        <begin position="62"/>
        <end position="86"/>
    </location>
</feature>
<evidence type="ECO:0000256" key="3">
    <source>
        <dbReference type="ARBA" id="ARBA00022737"/>
    </source>
</evidence>
<gene>
    <name evidence="10" type="ORF">NP493_351g01017</name>
</gene>
<dbReference type="Pfam" id="PF00096">
    <property type="entry name" value="zf-C2H2"/>
    <property type="match status" value="1"/>
</dbReference>
<evidence type="ECO:0000256" key="8">
    <source>
        <dbReference type="SAM" id="MobiDB-lite"/>
    </source>
</evidence>
<comment type="caution">
    <text evidence="10">The sequence shown here is derived from an EMBL/GenBank/DDBJ whole genome shotgun (WGS) entry which is preliminary data.</text>
</comment>
<dbReference type="Gene3D" id="3.30.160.60">
    <property type="entry name" value="Classic Zinc Finger"/>
    <property type="match status" value="1"/>
</dbReference>
<evidence type="ECO:0000259" key="9">
    <source>
        <dbReference type="PROSITE" id="PS50157"/>
    </source>
</evidence>
<dbReference type="GO" id="GO:0008270">
    <property type="term" value="F:zinc ion binding"/>
    <property type="evidence" value="ECO:0007669"/>
    <property type="project" value="UniProtKB-KW"/>
</dbReference>
<keyword evidence="5" id="KW-0862">Zinc</keyword>
<evidence type="ECO:0000313" key="11">
    <source>
        <dbReference type="Proteomes" id="UP001209878"/>
    </source>
</evidence>
<organism evidence="10 11">
    <name type="scientific">Ridgeia piscesae</name>
    <name type="common">Tubeworm</name>
    <dbReference type="NCBI Taxonomy" id="27915"/>
    <lineage>
        <taxon>Eukaryota</taxon>
        <taxon>Metazoa</taxon>
        <taxon>Spiralia</taxon>
        <taxon>Lophotrochozoa</taxon>
        <taxon>Annelida</taxon>
        <taxon>Polychaeta</taxon>
        <taxon>Sedentaria</taxon>
        <taxon>Canalipalpata</taxon>
        <taxon>Sabellida</taxon>
        <taxon>Siboglinidae</taxon>
        <taxon>Ridgeia</taxon>
    </lineage>
</organism>
<dbReference type="EMBL" id="JAODUO010000352">
    <property type="protein sequence ID" value="KAK2182476.1"/>
    <property type="molecule type" value="Genomic_DNA"/>
</dbReference>
<dbReference type="InterPro" id="IPR036236">
    <property type="entry name" value="Znf_C2H2_sf"/>
</dbReference>
<dbReference type="AlphaFoldDB" id="A0AAD9L3M1"/>
<dbReference type="SUPFAM" id="SSF57667">
    <property type="entry name" value="beta-beta-alpha zinc fingers"/>
    <property type="match status" value="1"/>
</dbReference>
<dbReference type="SMART" id="SM00355">
    <property type="entry name" value="ZnF_C2H2"/>
    <property type="match status" value="4"/>
</dbReference>
<keyword evidence="4 7" id="KW-0863">Zinc-finger</keyword>
<dbReference type="PANTHER" id="PTHR24394:SF44">
    <property type="entry name" value="ZINC FINGER PROTEIN 271-LIKE"/>
    <property type="match status" value="1"/>
</dbReference>
<feature type="compositionally biased region" description="Basic and acidic residues" evidence="8">
    <location>
        <begin position="525"/>
        <end position="538"/>
    </location>
</feature>
<evidence type="ECO:0000256" key="7">
    <source>
        <dbReference type="PROSITE-ProRule" id="PRU00042"/>
    </source>
</evidence>
<feature type="region of interest" description="Disordered" evidence="8">
    <location>
        <begin position="511"/>
        <end position="546"/>
    </location>
</feature>
<dbReference type="GO" id="GO:0005634">
    <property type="term" value="C:nucleus"/>
    <property type="evidence" value="ECO:0007669"/>
    <property type="project" value="UniProtKB-SubCell"/>
</dbReference>
<name>A0AAD9L3M1_RIDPI</name>
<evidence type="ECO:0000313" key="10">
    <source>
        <dbReference type="EMBL" id="KAK2182476.1"/>
    </source>
</evidence>
<dbReference type="PROSITE" id="PS00028">
    <property type="entry name" value="ZINC_FINGER_C2H2_1"/>
    <property type="match status" value="2"/>
</dbReference>
<keyword evidence="11" id="KW-1185">Reference proteome</keyword>
<feature type="region of interest" description="Disordered" evidence="8">
    <location>
        <begin position="473"/>
        <end position="495"/>
    </location>
</feature>
<evidence type="ECO:0000256" key="6">
    <source>
        <dbReference type="ARBA" id="ARBA00023242"/>
    </source>
</evidence>
<evidence type="ECO:0000256" key="2">
    <source>
        <dbReference type="ARBA" id="ARBA00022723"/>
    </source>
</evidence>
<keyword evidence="6" id="KW-0539">Nucleus</keyword>
<keyword evidence="2" id="KW-0479">Metal-binding</keyword>
<proteinExistence type="predicted"/>
<feature type="domain" description="C2H2-type" evidence="9">
    <location>
        <begin position="619"/>
        <end position="641"/>
    </location>
</feature>